<dbReference type="RefSeq" id="WP_047877195.1">
    <property type="nucleotide sequence ID" value="NZ_LDOT01000002.1"/>
</dbReference>
<feature type="chain" id="PRO_5005252482" description="DUF5666 domain-containing protein" evidence="1">
    <location>
        <begin position="22"/>
        <end position="227"/>
    </location>
</feature>
<evidence type="ECO:0000256" key="1">
    <source>
        <dbReference type="SAM" id="SignalP"/>
    </source>
</evidence>
<proteinExistence type="predicted"/>
<dbReference type="Proteomes" id="UP000036097">
    <property type="component" value="Unassembled WGS sequence"/>
</dbReference>
<comment type="caution">
    <text evidence="3">The sequence shown here is derived from an EMBL/GenBank/DDBJ whole genome shotgun (WGS) entry which is preliminary data.</text>
</comment>
<dbReference type="EMBL" id="LDOT01000002">
    <property type="protein sequence ID" value="KLV09034.1"/>
    <property type="molecule type" value="Genomic_DNA"/>
</dbReference>
<feature type="domain" description="DUF5666" evidence="2">
    <location>
        <begin position="170"/>
        <end position="223"/>
    </location>
</feature>
<sequence>MKTLCIAVALSVLLGGCGEQASPPAEAGAPSVAASSKVSGVIDAVSGNAITLAGKTYTAQMADVSYEGQAFNVSMEQKGMAVTATLTNGNVTEMVLEPAFVGIAELNLDNQLLINGTVLSIPDPDVFNLDYKFGGGSLGWVMVFAHLDSQNQWVVTNVSPVNAMPSAEVEGRVSGLTDTQFLLSGEKIDYMPSAVSGSATLANGMYVQMFGQFTNGLFTANRVDIKE</sequence>
<reference evidence="3 4" key="1">
    <citation type="submission" date="2015-05" db="EMBL/GenBank/DDBJ databases">
        <title>Photobacterium galathea sp. nov.</title>
        <authorList>
            <person name="Machado H."/>
            <person name="Gram L."/>
        </authorList>
    </citation>
    <scope>NUCLEOTIDE SEQUENCE [LARGE SCALE GENOMIC DNA]</scope>
    <source>
        <strain evidence="3 4">CGMCC 1.12159</strain>
    </source>
</reference>
<dbReference type="PROSITE" id="PS51257">
    <property type="entry name" value="PROKAR_LIPOPROTEIN"/>
    <property type="match status" value="1"/>
</dbReference>
<evidence type="ECO:0000313" key="4">
    <source>
        <dbReference type="Proteomes" id="UP000036097"/>
    </source>
</evidence>
<dbReference type="AlphaFoldDB" id="A0A0J1HBJ4"/>
<evidence type="ECO:0000259" key="2">
    <source>
        <dbReference type="Pfam" id="PF18914"/>
    </source>
</evidence>
<name>A0A0J1HBJ4_9GAMM</name>
<evidence type="ECO:0000313" key="3">
    <source>
        <dbReference type="EMBL" id="KLV09034.1"/>
    </source>
</evidence>
<keyword evidence="4" id="KW-1185">Reference proteome</keyword>
<dbReference type="Pfam" id="PF18914">
    <property type="entry name" value="DUF5666"/>
    <property type="match status" value="1"/>
</dbReference>
<protein>
    <recommendedName>
        <fullName evidence="2">DUF5666 domain-containing protein</fullName>
    </recommendedName>
</protein>
<dbReference type="OrthoDB" id="5829935at2"/>
<gene>
    <name evidence="3" type="ORF">ABT56_02195</name>
</gene>
<keyword evidence="1" id="KW-0732">Signal</keyword>
<feature type="signal peptide" evidence="1">
    <location>
        <begin position="1"/>
        <end position="21"/>
    </location>
</feature>
<accession>A0A0J1HBJ4</accession>
<dbReference type="InterPro" id="IPR043724">
    <property type="entry name" value="DUF5666"/>
</dbReference>
<organism evidence="3 4">
    <name type="scientific">Photobacterium aquae</name>
    <dbReference type="NCBI Taxonomy" id="1195763"/>
    <lineage>
        <taxon>Bacteria</taxon>
        <taxon>Pseudomonadati</taxon>
        <taxon>Pseudomonadota</taxon>
        <taxon>Gammaproteobacteria</taxon>
        <taxon>Vibrionales</taxon>
        <taxon>Vibrionaceae</taxon>
        <taxon>Photobacterium</taxon>
    </lineage>
</organism>
<dbReference type="STRING" id="1195763.ABT56_02195"/>
<dbReference type="PATRIC" id="fig|1195763.3.peg.475"/>